<dbReference type="GO" id="GO:0016787">
    <property type="term" value="F:hydrolase activity"/>
    <property type="evidence" value="ECO:0007669"/>
    <property type="project" value="UniProtKB-KW"/>
</dbReference>
<sequence>MVENKFDNLFAHMDQKDPKRRQRLISHLINTAEESRKIGEKVGLGNLCYIVGVLHDIGKIKEDFQNKLKGNSSKKVDHSSLGGVFILKLLNDYEENYDLKEWDKLNNIFNADEFAVDEFDYYNNILIYSIMSHHGQYNMVRKNKEGEYIYTNKYREIKEKKENKNLDEDFICYIKYLEKNNIFLKDIYIEGFKEYLKIIKKLRNLTIRTSEKKLEAFYFYKTLLIRLVVSILKSSDIKDSINSYEKIIKDEDLIEKENLIKKFEENINRKYQSFGKAQTKINKIRNKISNKIFERSKEDTGGIYRLNLPTGAGKTLLSLRYGINQMRYQTKERFIYVTSYLSVLEQNASEIKTILNNDDYVLEHHSNVVEYDEKSYDEDDDSFESIRKKYLLDDWSSPVILTTMVQFFNSVLKGKSSNLTRFKSLINSVIILDELQSLPTEVIYLTNLFLNFMKVVMNSNIVLSTATQPIYDDINLKHRLDYGDAFNKNTDIISLTGDDEKTFERVKLKLYKNPREEYSIEDLKYLILENKDKSTLIILNTKSVVKKLYELIEEDYSEKDLYYLTTNLTAYHRLEKIAEIKNRLKAGDKICVVSTQLIEAGVDVDFDFVVRSLTGMDSIIQAMGRCNREGKKEEAFTYIIKLHKEIEKTSMLKGIDDRKMACDAILDEVKKEQNIEKLVNDYFGKLYANLKEKDLIGILNLLSLNKNMKEEIIKFCKNNPDNPYISCRDDKYVEDRESTLGLNLFQSFKEAYDGFQLIDNSQKTAVVMYKETEDSINRIRCLEDDFKETYNMNILKEIKKLIKFLSRHTVVVNEKDLTYCENILDGMIYVVPEIYYSKKFGLDFENTSGLLSH</sequence>
<comment type="similarity">
    <text evidence="1">In the N-terminal section; belongs to the CRISPR-associated nuclease Cas3-HD family.</text>
</comment>
<evidence type="ECO:0000256" key="8">
    <source>
        <dbReference type="ARBA" id="ARBA00022840"/>
    </source>
</evidence>
<dbReference type="Gene3D" id="1.10.3210.30">
    <property type="match status" value="1"/>
</dbReference>
<dbReference type="NCBIfam" id="TIGR01587">
    <property type="entry name" value="cas3_core"/>
    <property type="match status" value="1"/>
</dbReference>
<dbReference type="InterPro" id="IPR038257">
    <property type="entry name" value="CRISPR-assoc_Cas3_HD_sf"/>
</dbReference>
<dbReference type="NCBIfam" id="TIGR01596">
    <property type="entry name" value="cas3_HD"/>
    <property type="match status" value="1"/>
</dbReference>
<dbReference type="GO" id="GO:0004386">
    <property type="term" value="F:helicase activity"/>
    <property type="evidence" value="ECO:0007669"/>
    <property type="project" value="UniProtKB-KW"/>
</dbReference>
<keyword evidence="8" id="KW-0067">ATP-binding</keyword>
<dbReference type="InterPro" id="IPR006483">
    <property type="entry name" value="CRISPR-assoc_Cas3_HD"/>
</dbReference>
<name>D1VVR9_9FIRM</name>
<keyword evidence="4" id="KW-0479">Metal-binding</keyword>
<keyword evidence="3" id="KW-0540">Nuclease</keyword>
<evidence type="ECO:0000256" key="7">
    <source>
        <dbReference type="ARBA" id="ARBA00022806"/>
    </source>
</evidence>
<dbReference type="InterPro" id="IPR054712">
    <property type="entry name" value="Cas3-like_dom"/>
</dbReference>
<dbReference type="PROSITE" id="PS51194">
    <property type="entry name" value="HELICASE_CTER"/>
    <property type="match status" value="1"/>
</dbReference>
<reference evidence="12 13" key="1">
    <citation type="submission" date="2009-12" db="EMBL/GenBank/DDBJ databases">
        <title>Genome Sequence of Peptoniphilus lacrimalis 315-B.</title>
        <authorList>
            <person name="Durkin A.S."/>
            <person name="Madupu R."/>
            <person name="Torralba M."/>
            <person name="Methe B."/>
            <person name="Sutton G."/>
            <person name="Strausberg R.L."/>
            <person name="Nelson K.E."/>
        </authorList>
    </citation>
    <scope>NUCLEOTIDE SEQUENCE [LARGE SCALE GENOMIC DNA]</scope>
    <source>
        <strain evidence="12 13">315-B</strain>
    </source>
</reference>
<protein>
    <submittedName>
        <fullName evidence="12">CRISPR-associated endonuclease Cas3-HD</fullName>
        <ecNumber evidence="12">3.1.-.-</ecNumber>
    </submittedName>
</protein>
<dbReference type="SUPFAM" id="SSF109604">
    <property type="entry name" value="HD-domain/PDEase-like"/>
    <property type="match status" value="1"/>
</dbReference>
<dbReference type="GO" id="GO:0046872">
    <property type="term" value="F:metal ion binding"/>
    <property type="evidence" value="ECO:0007669"/>
    <property type="project" value="UniProtKB-KW"/>
</dbReference>
<gene>
    <name evidence="12" type="ORF">HMPREF0628_0989</name>
</gene>
<keyword evidence="12" id="KW-0255">Endonuclease</keyword>
<accession>D1VVR9</accession>
<feature type="domain" description="HD Cas3-type" evidence="11">
    <location>
        <begin position="17"/>
        <end position="241"/>
    </location>
</feature>
<dbReference type="CDD" id="cd17930">
    <property type="entry name" value="DEXHc_cas3"/>
    <property type="match status" value="1"/>
</dbReference>
<evidence type="ECO:0000256" key="6">
    <source>
        <dbReference type="ARBA" id="ARBA00022801"/>
    </source>
</evidence>
<evidence type="ECO:0000259" key="11">
    <source>
        <dbReference type="PROSITE" id="PS51643"/>
    </source>
</evidence>
<dbReference type="EMBL" id="ADDO01000066">
    <property type="protein sequence ID" value="EFA89358.1"/>
    <property type="molecule type" value="Genomic_DNA"/>
</dbReference>
<evidence type="ECO:0000256" key="3">
    <source>
        <dbReference type="ARBA" id="ARBA00022722"/>
    </source>
</evidence>
<dbReference type="InterPro" id="IPR027417">
    <property type="entry name" value="P-loop_NTPase"/>
</dbReference>
<organism evidence="12 13">
    <name type="scientific">Peptoniphilus lacrimalis 315-B</name>
    <dbReference type="NCBI Taxonomy" id="596330"/>
    <lineage>
        <taxon>Bacteria</taxon>
        <taxon>Bacillati</taxon>
        <taxon>Bacillota</taxon>
        <taxon>Tissierellia</taxon>
        <taxon>Tissierellales</taxon>
        <taxon>Peptoniphilaceae</taxon>
        <taxon>Peptoniphilus</taxon>
    </lineage>
</organism>
<dbReference type="RefSeq" id="WP_004826232.1">
    <property type="nucleotide sequence ID" value="NZ_ADDO01000066.1"/>
</dbReference>
<evidence type="ECO:0000256" key="5">
    <source>
        <dbReference type="ARBA" id="ARBA00022741"/>
    </source>
</evidence>
<evidence type="ECO:0000256" key="1">
    <source>
        <dbReference type="ARBA" id="ARBA00006847"/>
    </source>
</evidence>
<evidence type="ECO:0000256" key="2">
    <source>
        <dbReference type="ARBA" id="ARBA00009046"/>
    </source>
</evidence>
<dbReference type="SMART" id="SM00487">
    <property type="entry name" value="DEXDc"/>
    <property type="match status" value="1"/>
</dbReference>
<feature type="domain" description="Helicase C-terminal" evidence="10">
    <location>
        <begin position="519"/>
        <end position="677"/>
    </location>
</feature>
<keyword evidence="13" id="KW-1185">Reference proteome</keyword>
<evidence type="ECO:0000259" key="10">
    <source>
        <dbReference type="PROSITE" id="PS51194"/>
    </source>
</evidence>
<dbReference type="InterPro" id="IPR006935">
    <property type="entry name" value="Helicase/UvrB_N"/>
</dbReference>
<comment type="similarity">
    <text evidence="2">In the central section; belongs to the CRISPR-associated helicase Cas3 family.</text>
</comment>
<dbReference type="PROSITE" id="PS51643">
    <property type="entry name" value="HD_CAS3"/>
    <property type="match status" value="1"/>
</dbReference>
<dbReference type="Pfam" id="PF22590">
    <property type="entry name" value="Cas3-like_C_2"/>
    <property type="match status" value="1"/>
</dbReference>
<dbReference type="InterPro" id="IPR006474">
    <property type="entry name" value="Helicase_Cas3_CRISPR-ass_core"/>
</dbReference>
<dbReference type="GO" id="GO:0003677">
    <property type="term" value="F:DNA binding"/>
    <property type="evidence" value="ECO:0007669"/>
    <property type="project" value="InterPro"/>
</dbReference>
<dbReference type="EC" id="3.1.-.-" evidence="12"/>
<dbReference type="AlphaFoldDB" id="D1VVR9"/>
<dbReference type="InterPro" id="IPR006674">
    <property type="entry name" value="HD_domain"/>
</dbReference>
<keyword evidence="6 12" id="KW-0378">Hydrolase</keyword>
<evidence type="ECO:0000313" key="13">
    <source>
        <dbReference type="Proteomes" id="UP000005711"/>
    </source>
</evidence>
<dbReference type="CDD" id="cd09641">
    <property type="entry name" value="Cas3''_I"/>
    <property type="match status" value="1"/>
</dbReference>
<dbReference type="Pfam" id="PF01966">
    <property type="entry name" value="HD"/>
    <property type="match status" value="1"/>
</dbReference>
<dbReference type="eggNOG" id="COG1203">
    <property type="taxonomic scope" value="Bacteria"/>
</dbReference>
<keyword evidence="7" id="KW-0347">Helicase</keyword>
<evidence type="ECO:0000256" key="4">
    <source>
        <dbReference type="ARBA" id="ARBA00022723"/>
    </source>
</evidence>
<dbReference type="GO" id="GO:0051607">
    <property type="term" value="P:defense response to virus"/>
    <property type="evidence" value="ECO:0007669"/>
    <property type="project" value="UniProtKB-KW"/>
</dbReference>
<comment type="caution">
    <text evidence="12">The sequence shown here is derived from an EMBL/GenBank/DDBJ whole genome shotgun (WGS) entry which is preliminary data.</text>
</comment>
<evidence type="ECO:0000256" key="9">
    <source>
        <dbReference type="ARBA" id="ARBA00023118"/>
    </source>
</evidence>
<dbReference type="Proteomes" id="UP000005711">
    <property type="component" value="Unassembled WGS sequence"/>
</dbReference>
<dbReference type="InterPro" id="IPR001650">
    <property type="entry name" value="Helicase_C-like"/>
</dbReference>
<dbReference type="GO" id="GO:0005524">
    <property type="term" value="F:ATP binding"/>
    <property type="evidence" value="ECO:0007669"/>
    <property type="project" value="UniProtKB-KW"/>
</dbReference>
<proteinExistence type="inferred from homology"/>
<dbReference type="Pfam" id="PF04851">
    <property type="entry name" value="ResIII"/>
    <property type="match status" value="1"/>
</dbReference>
<keyword evidence="9" id="KW-0051">Antiviral defense</keyword>
<dbReference type="SUPFAM" id="SSF52540">
    <property type="entry name" value="P-loop containing nucleoside triphosphate hydrolases"/>
    <property type="match status" value="1"/>
</dbReference>
<dbReference type="Gene3D" id="3.40.50.300">
    <property type="entry name" value="P-loop containing nucleotide triphosphate hydrolases"/>
    <property type="match status" value="2"/>
</dbReference>
<keyword evidence="5" id="KW-0547">Nucleotide-binding</keyword>
<dbReference type="SMART" id="SM00490">
    <property type="entry name" value="HELICc"/>
    <property type="match status" value="1"/>
</dbReference>
<evidence type="ECO:0000313" key="12">
    <source>
        <dbReference type="EMBL" id="EFA89358.1"/>
    </source>
</evidence>
<dbReference type="GO" id="GO:0004519">
    <property type="term" value="F:endonuclease activity"/>
    <property type="evidence" value="ECO:0007669"/>
    <property type="project" value="UniProtKB-KW"/>
</dbReference>
<dbReference type="InterPro" id="IPR014001">
    <property type="entry name" value="Helicase_ATP-bd"/>
</dbReference>